<dbReference type="AlphaFoldDB" id="A0A8X6MVS2"/>
<feature type="coiled-coil region" evidence="2">
    <location>
        <begin position="23"/>
        <end position="53"/>
    </location>
</feature>
<reference evidence="4" key="1">
    <citation type="submission" date="2020-08" db="EMBL/GenBank/DDBJ databases">
        <title>Multicomponent nature underlies the extraordinary mechanical properties of spider dragline silk.</title>
        <authorList>
            <person name="Kono N."/>
            <person name="Nakamura H."/>
            <person name="Mori M."/>
            <person name="Yoshida Y."/>
            <person name="Ohtoshi R."/>
            <person name="Malay A.D."/>
            <person name="Moran D.A.P."/>
            <person name="Tomita M."/>
            <person name="Numata K."/>
            <person name="Arakawa K."/>
        </authorList>
    </citation>
    <scope>NUCLEOTIDE SEQUENCE</scope>
</reference>
<comment type="caution">
    <text evidence="4">The sequence shown here is derived from an EMBL/GenBank/DDBJ whole genome shotgun (WGS) entry which is preliminary data.</text>
</comment>
<keyword evidence="5" id="KW-1185">Reference proteome</keyword>
<evidence type="ECO:0000259" key="3">
    <source>
        <dbReference type="Pfam" id="PF18293"/>
    </source>
</evidence>
<feature type="non-terminal residue" evidence="4">
    <location>
        <position position="111"/>
    </location>
</feature>
<dbReference type="PANTHER" id="PTHR22922:SF19">
    <property type="entry name" value="CAPRIN HOMOLOG"/>
    <property type="match status" value="1"/>
</dbReference>
<feature type="domain" description="Caprin-1 dimerization" evidence="3">
    <location>
        <begin position="46"/>
        <end position="95"/>
    </location>
</feature>
<sequence>TVFLLPKKAAEKYDTVVELLDFAKELQKQFQTVAEENTRAQKKAAKRERYERQQYEFKRIKEIMVYQDLLNSMGGDDVRQDFLEGNKGAVFSQDEKCWNYIHNLPIVISNY</sequence>
<name>A0A8X6MVS2_NEPPI</name>
<comment type="similarity">
    <text evidence="1">Belongs to the caprin family.</text>
</comment>
<gene>
    <name evidence="4" type="primary">Caprin1_3</name>
    <name evidence="4" type="ORF">NPIL_96491</name>
</gene>
<dbReference type="InterPro" id="IPR041637">
    <property type="entry name" value="Caprin-1_dimer"/>
</dbReference>
<evidence type="ECO:0000256" key="2">
    <source>
        <dbReference type="SAM" id="Coils"/>
    </source>
</evidence>
<evidence type="ECO:0000313" key="4">
    <source>
        <dbReference type="EMBL" id="GFS80661.1"/>
    </source>
</evidence>
<dbReference type="OrthoDB" id="10062814at2759"/>
<dbReference type="GO" id="GO:0005737">
    <property type="term" value="C:cytoplasm"/>
    <property type="evidence" value="ECO:0007669"/>
    <property type="project" value="TreeGrafter"/>
</dbReference>
<dbReference type="Pfam" id="PF18293">
    <property type="entry name" value="Caprin-1_dimer"/>
    <property type="match status" value="1"/>
</dbReference>
<evidence type="ECO:0000256" key="1">
    <source>
        <dbReference type="ARBA" id="ARBA00007950"/>
    </source>
</evidence>
<keyword evidence="2" id="KW-0175">Coiled coil</keyword>
<dbReference type="GO" id="GO:0003723">
    <property type="term" value="F:RNA binding"/>
    <property type="evidence" value="ECO:0007669"/>
    <property type="project" value="TreeGrafter"/>
</dbReference>
<protein>
    <submittedName>
        <fullName evidence="4">Caprin-1</fullName>
    </submittedName>
</protein>
<dbReference type="Proteomes" id="UP000887013">
    <property type="component" value="Unassembled WGS sequence"/>
</dbReference>
<dbReference type="InterPro" id="IPR028816">
    <property type="entry name" value="Caprin"/>
</dbReference>
<dbReference type="PANTHER" id="PTHR22922">
    <property type="entry name" value="GPI-ANCHORED PROTEIN P137"/>
    <property type="match status" value="1"/>
</dbReference>
<dbReference type="EMBL" id="BMAW01051473">
    <property type="protein sequence ID" value="GFS80661.1"/>
    <property type="molecule type" value="Genomic_DNA"/>
</dbReference>
<accession>A0A8X6MVS2</accession>
<organism evidence="4 5">
    <name type="scientific">Nephila pilipes</name>
    <name type="common">Giant wood spider</name>
    <name type="synonym">Nephila maculata</name>
    <dbReference type="NCBI Taxonomy" id="299642"/>
    <lineage>
        <taxon>Eukaryota</taxon>
        <taxon>Metazoa</taxon>
        <taxon>Ecdysozoa</taxon>
        <taxon>Arthropoda</taxon>
        <taxon>Chelicerata</taxon>
        <taxon>Arachnida</taxon>
        <taxon>Araneae</taxon>
        <taxon>Araneomorphae</taxon>
        <taxon>Entelegynae</taxon>
        <taxon>Araneoidea</taxon>
        <taxon>Nephilidae</taxon>
        <taxon>Nephila</taxon>
    </lineage>
</organism>
<proteinExistence type="inferred from homology"/>
<evidence type="ECO:0000313" key="5">
    <source>
        <dbReference type="Proteomes" id="UP000887013"/>
    </source>
</evidence>